<feature type="domain" description="Sphingomyelin synthase-like" evidence="2">
    <location>
        <begin position="143"/>
        <end position="200"/>
    </location>
</feature>
<dbReference type="KEGG" id="mrob:HH214_02855"/>
<dbReference type="Proteomes" id="UP000503278">
    <property type="component" value="Chromosome"/>
</dbReference>
<feature type="transmembrane region" description="Helical" evidence="1">
    <location>
        <begin position="192"/>
        <end position="210"/>
    </location>
</feature>
<evidence type="ECO:0000256" key="1">
    <source>
        <dbReference type="SAM" id="Phobius"/>
    </source>
</evidence>
<evidence type="ECO:0000313" key="4">
    <source>
        <dbReference type="Proteomes" id="UP000503278"/>
    </source>
</evidence>
<feature type="transmembrane region" description="Helical" evidence="1">
    <location>
        <begin position="168"/>
        <end position="186"/>
    </location>
</feature>
<dbReference type="AlphaFoldDB" id="A0A7L5DV08"/>
<dbReference type="EMBL" id="CP051682">
    <property type="protein sequence ID" value="QJD94892.1"/>
    <property type="molecule type" value="Genomic_DNA"/>
</dbReference>
<feature type="transmembrane region" description="Helical" evidence="1">
    <location>
        <begin position="64"/>
        <end position="85"/>
    </location>
</feature>
<accession>A0A7L5DV08</accession>
<protein>
    <recommendedName>
        <fullName evidence="2">Sphingomyelin synthase-like domain-containing protein</fullName>
    </recommendedName>
</protein>
<feature type="transmembrane region" description="Helical" evidence="1">
    <location>
        <begin position="144"/>
        <end position="161"/>
    </location>
</feature>
<organism evidence="3 4">
    <name type="scientific">Mucilaginibacter robiniae</name>
    <dbReference type="NCBI Taxonomy" id="2728022"/>
    <lineage>
        <taxon>Bacteria</taxon>
        <taxon>Pseudomonadati</taxon>
        <taxon>Bacteroidota</taxon>
        <taxon>Sphingobacteriia</taxon>
        <taxon>Sphingobacteriales</taxon>
        <taxon>Sphingobacteriaceae</taxon>
        <taxon>Mucilaginibacter</taxon>
    </lineage>
</organism>
<sequence length="215" mass="24451">MSRNVTLSLKRNWKTTWQTPSLRILMLIGCFIAAILISVLPIFFQNIEKRPGIQLNDRILSHTPAYNVSIYLFLIIWSMALLTLVRAVYKPEIFIKYLWLYSAICITRMITITLIPLAPPANLMNLVDPLTGVFYGHANITKDLFYSGHVSTLLAMYYCLHKKSDKRFALLGAVVVGVLVLVQHVHYTIDVLAAPLFVFVLNKLLTALLFPSTRQ</sequence>
<reference evidence="3 4" key="1">
    <citation type="submission" date="2020-04" db="EMBL/GenBank/DDBJ databases">
        <title>Genome sequencing of novel species.</title>
        <authorList>
            <person name="Heo J."/>
            <person name="Kim S.-J."/>
            <person name="Kim J.-S."/>
            <person name="Hong S.-B."/>
            <person name="Kwon S.-W."/>
        </authorList>
    </citation>
    <scope>NUCLEOTIDE SEQUENCE [LARGE SCALE GENOMIC DNA]</scope>
    <source>
        <strain evidence="3 4">F39-2</strain>
    </source>
</reference>
<proteinExistence type="predicted"/>
<keyword evidence="4" id="KW-1185">Reference proteome</keyword>
<keyword evidence="1" id="KW-1133">Transmembrane helix</keyword>
<evidence type="ECO:0000259" key="2">
    <source>
        <dbReference type="Pfam" id="PF14360"/>
    </source>
</evidence>
<name>A0A7L5DV08_9SPHI</name>
<gene>
    <name evidence="3" type="ORF">HH214_02855</name>
</gene>
<keyword evidence="1" id="KW-0812">Transmembrane</keyword>
<keyword evidence="1" id="KW-0472">Membrane</keyword>
<feature type="transmembrane region" description="Helical" evidence="1">
    <location>
        <begin position="21"/>
        <end position="44"/>
    </location>
</feature>
<dbReference type="InterPro" id="IPR025749">
    <property type="entry name" value="Sphingomyelin_synth-like_dom"/>
</dbReference>
<evidence type="ECO:0000313" key="3">
    <source>
        <dbReference type="EMBL" id="QJD94892.1"/>
    </source>
</evidence>
<feature type="transmembrane region" description="Helical" evidence="1">
    <location>
        <begin position="97"/>
        <end position="118"/>
    </location>
</feature>
<dbReference type="Pfam" id="PF14360">
    <property type="entry name" value="PAP2_C"/>
    <property type="match status" value="1"/>
</dbReference>